<evidence type="ECO:0000256" key="1">
    <source>
        <dbReference type="SAM" id="MobiDB-lite"/>
    </source>
</evidence>
<evidence type="ECO:0000313" key="2">
    <source>
        <dbReference type="EMBL" id="KAI5957756.1"/>
    </source>
</evidence>
<dbReference type="Proteomes" id="UP001204833">
    <property type="component" value="Unassembled WGS sequence"/>
</dbReference>
<dbReference type="AlphaFoldDB" id="A0AAD5FY50"/>
<reference evidence="2 3" key="1">
    <citation type="journal article" date="2022" name="DNA Res.">
        <title>Genome analysis of five recently described species of the CUG-Ser clade uncovers Candida theae as a new hybrid lineage with pathogenic potential in the Candida parapsilosis species complex.</title>
        <authorList>
            <person name="Mixao V."/>
            <person name="Del Olmo V."/>
            <person name="Hegedusova E."/>
            <person name="Saus E."/>
            <person name="Pryszcz L."/>
            <person name="Cillingova A."/>
            <person name="Nosek J."/>
            <person name="Gabaldon T."/>
        </authorList>
    </citation>
    <scope>NUCLEOTIDE SEQUENCE [LARGE SCALE GENOMIC DNA]</scope>
    <source>
        <strain evidence="2 3">CBS 12239</strain>
    </source>
</reference>
<protein>
    <submittedName>
        <fullName evidence="2">Uncharacterized protein</fullName>
    </submittedName>
</protein>
<organism evidence="2 3">
    <name type="scientific">Candida theae</name>
    <dbReference type="NCBI Taxonomy" id="1198502"/>
    <lineage>
        <taxon>Eukaryota</taxon>
        <taxon>Fungi</taxon>
        <taxon>Dikarya</taxon>
        <taxon>Ascomycota</taxon>
        <taxon>Saccharomycotina</taxon>
        <taxon>Pichiomycetes</taxon>
        <taxon>Debaryomycetaceae</taxon>
        <taxon>Candida/Lodderomyces clade</taxon>
        <taxon>Candida</taxon>
    </lineage>
</organism>
<name>A0AAD5FY50_9ASCO</name>
<dbReference type="GeneID" id="76151082"/>
<comment type="caution">
    <text evidence="2">The sequence shown here is derived from an EMBL/GenBank/DDBJ whole genome shotgun (WGS) entry which is preliminary data.</text>
</comment>
<evidence type="ECO:0000313" key="3">
    <source>
        <dbReference type="Proteomes" id="UP001204833"/>
    </source>
</evidence>
<sequence length="325" mass="36521">MFKRKNKAKKPQDLAIPDPTNTSSKIDQISLLVSPDDIPLLYYSMKSIVTKLEPMMEVAGDLKNRTGSMYFVPRISSVSVDTTGLESNLIKFVNEVENDPPVTADDDDDDAVAAPKKSLDLSIAVTSTSHGRESERTTQADLVSQDIDLNQQLPFQNAHNAAVKSMMEAATYNAVVQDEDMQDVMKLGTSATTVELNERDAASAKECKGEEERHIREISNPALASLLCEYELETYEYQMKENMADDCTSSFASNDGNEDTIKRENETYQRPVNVGQSTAPQERDDYLTTILEEYSPFYNFPTDEEISEVERTYYNPYRVVFTGQF</sequence>
<keyword evidence="3" id="KW-1185">Reference proteome</keyword>
<dbReference type="RefSeq" id="XP_051608459.1">
    <property type="nucleotide sequence ID" value="XM_051752399.1"/>
</dbReference>
<dbReference type="EMBL" id="JAIHNG010000120">
    <property type="protein sequence ID" value="KAI5957756.1"/>
    <property type="molecule type" value="Genomic_DNA"/>
</dbReference>
<proteinExistence type="predicted"/>
<accession>A0AAD5FY50</accession>
<gene>
    <name evidence="2" type="ORF">KGF57_003023</name>
</gene>
<feature type="region of interest" description="Disordered" evidence="1">
    <location>
        <begin position="1"/>
        <end position="21"/>
    </location>
</feature>